<accession>A0A372L6T5</accession>
<evidence type="ECO:0008006" key="4">
    <source>
        <dbReference type="Google" id="ProtNLM"/>
    </source>
</evidence>
<protein>
    <recommendedName>
        <fullName evidence="4">DUF4340 domain-containing protein</fullName>
    </recommendedName>
</protein>
<sequence>MNKKYLLALVILAAILCVSITQMINKSAVKEVSSNENLHNEKNIEEKKIQKEQKPASIPIEKYNPRNLKEDEIGIYQTDDTVKIVTAPLVKNDLLNASIQLPGEFEFYDKETDFEKFERSRENEINYGYSINYNDYDRYFIATESRSYGVEVVGEVVYLANGETNISIQDVTKSSMAASIRETDEMNPPGPRAVDDGRPKNDGYVSELMMKLGEGKAERIDRSLYIHPVLKKMSVLAKVTNQKNGHTFYAGLLKNGQKIYNISIRRHSLNVGVDDLANEWAILDTLLPLDMQAEEGTPDNSNTDSNDVIKNIQAEYNQINSPSSSFIKEVKANKTFFYNDNKSLQKVVEKLNSHTYEYYFTKNGELFFVYWIDPSKNENRFYFHEGKMIRWIQPDKTVIDQKEGISNAEFRDFEFQWLVEARQY</sequence>
<keyword evidence="1" id="KW-0732">Signal</keyword>
<organism evidence="2 3">
    <name type="scientific">Peribacillus glennii</name>
    <dbReference type="NCBI Taxonomy" id="2303991"/>
    <lineage>
        <taxon>Bacteria</taxon>
        <taxon>Bacillati</taxon>
        <taxon>Bacillota</taxon>
        <taxon>Bacilli</taxon>
        <taxon>Bacillales</taxon>
        <taxon>Bacillaceae</taxon>
        <taxon>Peribacillus</taxon>
    </lineage>
</organism>
<evidence type="ECO:0000256" key="1">
    <source>
        <dbReference type="SAM" id="SignalP"/>
    </source>
</evidence>
<evidence type="ECO:0000313" key="3">
    <source>
        <dbReference type="Proteomes" id="UP000262939"/>
    </source>
</evidence>
<dbReference type="OrthoDB" id="1682769at2"/>
<gene>
    <name evidence="2" type="ORF">D0466_20845</name>
</gene>
<feature type="signal peptide" evidence="1">
    <location>
        <begin position="1"/>
        <end position="23"/>
    </location>
</feature>
<dbReference type="EMBL" id="QVTD01000022">
    <property type="protein sequence ID" value="RFU60800.1"/>
    <property type="molecule type" value="Genomic_DNA"/>
</dbReference>
<feature type="chain" id="PRO_5039493694" description="DUF4340 domain-containing protein" evidence="1">
    <location>
        <begin position="24"/>
        <end position="424"/>
    </location>
</feature>
<dbReference type="RefSeq" id="WP_117324435.1">
    <property type="nucleotide sequence ID" value="NZ_QVTD01000022.1"/>
</dbReference>
<name>A0A372L6T5_9BACI</name>
<proteinExistence type="predicted"/>
<dbReference type="AlphaFoldDB" id="A0A372L6T5"/>
<dbReference type="Proteomes" id="UP000262939">
    <property type="component" value="Unassembled WGS sequence"/>
</dbReference>
<evidence type="ECO:0000313" key="2">
    <source>
        <dbReference type="EMBL" id="RFU60800.1"/>
    </source>
</evidence>
<keyword evidence="3" id="KW-1185">Reference proteome</keyword>
<reference evidence="2 3" key="1">
    <citation type="submission" date="2018-08" db="EMBL/GenBank/DDBJ databases">
        <title>Bacillus chawlae sp. nov., Bacillus glennii sp. nov., and Bacillus saganii sp. nov. Isolated from the Vehicle Assembly Building at Kennedy Space Center where the Viking Spacecraft were Assembled.</title>
        <authorList>
            <person name="Seuylemezian A."/>
            <person name="Vaishampayan P."/>
        </authorList>
    </citation>
    <scope>NUCLEOTIDE SEQUENCE [LARGE SCALE GENOMIC DNA]</scope>
    <source>
        <strain evidence="2 3">V44-8</strain>
    </source>
</reference>
<comment type="caution">
    <text evidence="2">The sequence shown here is derived from an EMBL/GenBank/DDBJ whole genome shotgun (WGS) entry which is preliminary data.</text>
</comment>